<sequence length="49" mass="5647">MEVTGCYACPRNLYECCQDLCEREGEKVELTACPMPGVIWRCLKNHPKK</sequence>
<gene>
    <name evidence="1" type="ORF">JAAARDRAFT_117004</name>
</gene>
<dbReference type="InParanoid" id="A0A067QL44"/>
<dbReference type="HOGENOM" id="CLU_3143281_0_0_1"/>
<dbReference type="FunCoup" id="A0A067QL44">
    <property type="interactions" value="29"/>
</dbReference>
<evidence type="ECO:0000313" key="2">
    <source>
        <dbReference type="Proteomes" id="UP000027265"/>
    </source>
</evidence>
<evidence type="ECO:0000313" key="1">
    <source>
        <dbReference type="EMBL" id="KDQ64242.1"/>
    </source>
</evidence>
<dbReference type="EMBL" id="KL197709">
    <property type="protein sequence ID" value="KDQ64242.1"/>
    <property type="molecule type" value="Genomic_DNA"/>
</dbReference>
<evidence type="ECO:0008006" key="3">
    <source>
        <dbReference type="Google" id="ProtNLM"/>
    </source>
</evidence>
<protein>
    <recommendedName>
        <fullName evidence="3">Cx9C motif-containing protein 4, mitochondrial</fullName>
    </recommendedName>
</protein>
<name>A0A067QL44_9AGAM</name>
<keyword evidence="2" id="KW-1185">Reference proteome</keyword>
<dbReference type="OrthoDB" id="13601at2759"/>
<reference evidence="2" key="1">
    <citation type="journal article" date="2014" name="Proc. Natl. Acad. Sci. U.S.A.">
        <title>Extensive sampling of basidiomycete genomes demonstrates inadequacy of the white-rot/brown-rot paradigm for wood decay fungi.</title>
        <authorList>
            <person name="Riley R."/>
            <person name="Salamov A.A."/>
            <person name="Brown D.W."/>
            <person name="Nagy L.G."/>
            <person name="Floudas D."/>
            <person name="Held B.W."/>
            <person name="Levasseur A."/>
            <person name="Lombard V."/>
            <person name="Morin E."/>
            <person name="Otillar R."/>
            <person name="Lindquist E.A."/>
            <person name="Sun H."/>
            <person name="LaButti K.M."/>
            <person name="Schmutz J."/>
            <person name="Jabbour D."/>
            <person name="Luo H."/>
            <person name="Baker S.E."/>
            <person name="Pisabarro A.G."/>
            <person name="Walton J.D."/>
            <person name="Blanchette R.A."/>
            <person name="Henrissat B."/>
            <person name="Martin F."/>
            <person name="Cullen D."/>
            <person name="Hibbett D.S."/>
            <person name="Grigoriev I.V."/>
        </authorList>
    </citation>
    <scope>NUCLEOTIDE SEQUENCE [LARGE SCALE GENOMIC DNA]</scope>
    <source>
        <strain evidence="2">MUCL 33604</strain>
    </source>
</reference>
<proteinExistence type="predicted"/>
<organism evidence="1 2">
    <name type="scientific">Jaapia argillacea MUCL 33604</name>
    <dbReference type="NCBI Taxonomy" id="933084"/>
    <lineage>
        <taxon>Eukaryota</taxon>
        <taxon>Fungi</taxon>
        <taxon>Dikarya</taxon>
        <taxon>Basidiomycota</taxon>
        <taxon>Agaricomycotina</taxon>
        <taxon>Agaricomycetes</taxon>
        <taxon>Agaricomycetidae</taxon>
        <taxon>Jaapiales</taxon>
        <taxon>Jaapiaceae</taxon>
        <taxon>Jaapia</taxon>
    </lineage>
</organism>
<accession>A0A067QL44</accession>
<dbReference type="AlphaFoldDB" id="A0A067QL44"/>
<dbReference type="Proteomes" id="UP000027265">
    <property type="component" value="Unassembled WGS sequence"/>
</dbReference>